<evidence type="ECO:0000256" key="3">
    <source>
        <dbReference type="ARBA" id="ARBA00012054"/>
    </source>
</evidence>
<dbReference type="InterPro" id="IPR027417">
    <property type="entry name" value="P-loop_NTPase"/>
</dbReference>
<dbReference type="Pfam" id="PF01202">
    <property type="entry name" value="SKI"/>
    <property type="match status" value="1"/>
</dbReference>
<keyword evidence="7 9" id="KW-0067">ATP-binding</keyword>
<comment type="caution">
    <text evidence="10">The sequence shown here is derived from an EMBL/GenBank/DDBJ whole genome shotgun (WGS) entry which is preliminary data.</text>
</comment>
<dbReference type="PRINTS" id="PR01100">
    <property type="entry name" value="SHIKIMTKNASE"/>
</dbReference>
<accession>A0ABQ3I7T4</accession>
<evidence type="ECO:0000256" key="7">
    <source>
        <dbReference type="ARBA" id="ARBA00022840"/>
    </source>
</evidence>
<dbReference type="CDD" id="cd02021">
    <property type="entry name" value="GntK"/>
    <property type="match status" value="1"/>
</dbReference>
<evidence type="ECO:0000256" key="4">
    <source>
        <dbReference type="ARBA" id="ARBA00022679"/>
    </source>
</evidence>
<protein>
    <recommendedName>
        <fullName evidence="3 9">Gluconokinase</fullName>
        <ecNumber evidence="3 9">2.7.1.12</ecNumber>
    </recommendedName>
</protein>
<evidence type="ECO:0000256" key="5">
    <source>
        <dbReference type="ARBA" id="ARBA00022741"/>
    </source>
</evidence>
<dbReference type="InterPro" id="IPR031322">
    <property type="entry name" value="Shikimate/glucono_kinase"/>
</dbReference>
<keyword evidence="11" id="KW-1185">Reference proteome</keyword>
<keyword evidence="4 9" id="KW-0808">Transferase</keyword>
<gene>
    <name evidence="10" type="primary">aroK</name>
    <name evidence="10" type="ORF">GCM10011340_29730</name>
</gene>
<dbReference type="EMBL" id="BNAG01000004">
    <property type="protein sequence ID" value="GHE71707.1"/>
    <property type="molecule type" value="Genomic_DNA"/>
</dbReference>
<sequence>MKEVIVVMGISGAGKSTVGKALANRMGMPFLDADDFHPRENVMKMSSGQPLDDDDRWPWLAAIVEHILQSHRPCFVLGCSALKESYRLYLAQRLKLHLVYLEITAEEAHRRLKRRKGHFMPATLVQSQLDALEIPSSAFRLSATLNITKSVDLLAEHFSTLQ</sequence>
<proteinExistence type="inferred from homology"/>
<comment type="similarity">
    <text evidence="2 9">Belongs to the gluconokinase GntK/GntV family.</text>
</comment>
<dbReference type="SUPFAM" id="SSF52540">
    <property type="entry name" value="P-loop containing nucleoside triphosphate hydrolases"/>
    <property type="match status" value="1"/>
</dbReference>
<evidence type="ECO:0000256" key="2">
    <source>
        <dbReference type="ARBA" id="ARBA00008420"/>
    </source>
</evidence>
<dbReference type="PANTHER" id="PTHR43442:SF3">
    <property type="entry name" value="GLUCONOKINASE-RELATED"/>
    <property type="match status" value="1"/>
</dbReference>
<reference evidence="11" key="1">
    <citation type="journal article" date="2019" name="Int. J. Syst. Evol. Microbiol.">
        <title>The Global Catalogue of Microorganisms (GCM) 10K type strain sequencing project: providing services to taxonomists for standard genome sequencing and annotation.</title>
        <authorList>
            <consortium name="The Broad Institute Genomics Platform"/>
            <consortium name="The Broad Institute Genome Sequencing Center for Infectious Disease"/>
            <person name="Wu L."/>
            <person name="Ma J."/>
        </authorList>
    </citation>
    <scope>NUCLEOTIDE SEQUENCE [LARGE SCALE GENOMIC DNA]</scope>
    <source>
        <strain evidence="11">CGMCC 1.15111</strain>
    </source>
</reference>
<dbReference type="EC" id="2.7.1.12" evidence="3 9"/>
<keyword evidence="5 9" id="KW-0547">Nucleotide-binding</keyword>
<comment type="catalytic activity">
    <reaction evidence="8 9">
        <text>D-gluconate + ATP = 6-phospho-D-gluconate + ADP + H(+)</text>
        <dbReference type="Rhea" id="RHEA:19433"/>
        <dbReference type="ChEBI" id="CHEBI:15378"/>
        <dbReference type="ChEBI" id="CHEBI:18391"/>
        <dbReference type="ChEBI" id="CHEBI:30616"/>
        <dbReference type="ChEBI" id="CHEBI:58759"/>
        <dbReference type="ChEBI" id="CHEBI:456216"/>
        <dbReference type="EC" id="2.7.1.12"/>
    </reaction>
</comment>
<evidence type="ECO:0000313" key="10">
    <source>
        <dbReference type="EMBL" id="GHE71707.1"/>
    </source>
</evidence>
<dbReference type="Proteomes" id="UP000658258">
    <property type="component" value="Unassembled WGS sequence"/>
</dbReference>
<evidence type="ECO:0000256" key="8">
    <source>
        <dbReference type="ARBA" id="ARBA00048090"/>
    </source>
</evidence>
<comment type="pathway">
    <text evidence="1">Carbohydrate acid metabolism.</text>
</comment>
<dbReference type="PANTHER" id="PTHR43442">
    <property type="entry name" value="GLUCONOKINASE-RELATED"/>
    <property type="match status" value="1"/>
</dbReference>
<organism evidence="10 11">
    <name type="scientific">Roseivirga thermotolerans</name>
    <dbReference type="NCBI Taxonomy" id="1758176"/>
    <lineage>
        <taxon>Bacteria</taxon>
        <taxon>Pseudomonadati</taxon>
        <taxon>Bacteroidota</taxon>
        <taxon>Cytophagia</taxon>
        <taxon>Cytophagales</taxon>
        <taxon>Roseivirgaceae</taxon>
        <taxon>Roseivirga</taxon>
    </lineage>
</organism>
<evidence type="ECO:0000256" key="1">
    <source>
        <dbReference type="ARBA" id="ARBA00004761"/>
    </source>
</evidence>
<evidence type="ECO:0000256" key="9">
    <source>
        <dbReference type="RuleBase" id="RU363066"/>
    </source>
</evidence>
<evidence type="ECO:0000256" key="6">
    <source>
        <dbReference type="ARBA" id="ARBA00022777"/>
    </source>
</evidence>
<dbReference type="RefSeq" id="WP_189631080.1">
    <property type="nucleotide sequence ID" value="NZ_BNAG01000004.1"/>
</dbReference>
<dbReference type="InterPro" id="IPR006001">
    <property type="entry name" value="Therm_gnt_kin"/>
</dbReference>
<evidence type="ECO:0000313" key="11">
    <source>
        <dbReference type="Proteomes" id="UP000658258"/>
    </source>
</evidence>
<keyword evidence="6 9" id="KW-0418">Kinase</keyword>
<name>A0ABQ3I7T4_9BACT</name>
<dbReference type="Gene3D" id="3.40.50.300">
    <property type="entry name" value="P-loop containing nucleotide triphosphate hydrolases"/>
    <property type="match status" value="1"/>
</dbReference>
<dbReference type="NCBIfam" id="TIGR01313">
    <property type="entry name" value="therm_gnt_kin"/>
    <property type="match status" value="1"/>
</dbReference>